<dbReference type="InterPro" id="IPR013216">
    <property type="entry name" value="Methyltransf_11"/>
</dbReference>
<dbReference type="AlphaFoldDB" id="A0A382K136"/>
<name>A0A382K136_9ZZZZ</name>
<organism evidence="2">
    <name type="scientific">marine metagenome</name>
    <dbReference type="NCBI Taxonomy" id="408172"/>
    <lineage>
        <taxon>unclassified sequences</taxon>
        <taxon>metagenomes</taxon>
        <taxon>ecological metagenomes</taxon>
    </lineage>
</organism>
<gene>
    <name evidence="2" type="ORF">METZ01_LOCUS271024</name>
</gene>
<dbReference type="Gene3D" id="3.40.50.150">
    <property type="entry name" value="Vaccinia Virus protein VP39"/>
    <property type="match status" value="1"/>
</dbReference>
<dbReference type="PANTHER" id="PTHR43591:SF24">
    <property type="entry name" value="2-METHOXY-6-POLYPRENYL-1,4-BENZOQUINOL METHYLASE, MITOCHONDRIAL"/>
    <property type="match status" value="1"/>
</dbReference>
<dbReference type="Pfam" id="PF08241">
    <property type="entry name" value="Methyltransf_11"/>
    <property type="match status" value="1"/>
</dbReference>
<feature type="domain" description="Methyltransferase type 11" evidence="1">
    <location>
        <begin position="10"/>
        <end position="108"/>
    </location>
</feature>
<proteinExistence type="predicted"/>
<sequence length="213" mass="23638">MRDLEGKTVLDLGCGTGALIPALAGITGINYLGVDAAPNMVQESQNLLHSLHLEGTFSVKTCDVRDVPVEDGSFDRVVGMGLLEYFDDPTPVIREACRVCLPGGLIVFSIPHKGSLNDLIVRSVTVPRMLMRKIVGENRDVSRTRLSPKDFRAKFDSFPVKFADHAFYNKLLLPYPFTRVAPRASRAAARLVENRDRFHRLATGYIAAFHRIN</sequence>
<accession>A0A382K136</accession>
<dbReference type="SUPFAM" id="SSF53335">
    <property type="entry name" value="S-adenosyl-L-methionine-dependent methyltransferases"/>
    <property type="match status" value="1"/>
</dbReference>
<reference evidence="2" key="1">
    <citation type="submission" date="2018-05" db="EMBL/GenBank/DDBJ databases">
        <authorList>
            <person name="Lanie J.A."/>
            <person name="Ng W.-L."/>
            <person name="Kazmierczak K.M."/>
            <person name="Andrzejewski T.M."/>
            <person name="Davidsen T.M."/>
            <person name="Wayne K.J."/>
            <person name="Tettelin H."/>
            <person name="Glass J.I."/>
            <person name="Rusch D."/>
            <person name="Podicherti R."/>
            <person name="Tsui H.-C.T."/>
            <person name="Winkler M.E."/>
        </authorList>
    </citation>
    <scope>NUCLEOTIDE SEQUENCE</scope>
</reference>
<protein>
    <recommendedName>
        <fullName evidence="1">Methyltransferase type 11 domain-containing protein</fullName>
    </recommendedName>
</protein>
<evidence type="ECO:0000259" key="1">
    <source>
        <dbReference type="Pfam" id="PF08241"/>
    </source>
</evidence>
<dbReference type="EMBL" id="UINC01077756">
    <property type="protein sequence ID" value="SVC18170.1"/>
    <property type="molecule type" value="Genomic_DNA"/>
</dbReference>
<dbReference type="PANTHER" id="PTHR43591">
    <property type="entry name" value="METHYLTRANSFERASE"/>
    <property type="match status" value="1"/>
</dbReference>
<dbReference type="InterPro" id="IPR029063">
    <property type="entry name" value="SAM-dependent_MTases_sf"/>
</dbReference>
<evidence type="ECO:0000313" key="2">
    <source>
        <dbReference type="EMBL" id="SVC18170.1"/>
    </source>
</evidence>
<dbReference type="GO" id="GO:0008757">
    <property type="term" value="F:S-adenosylmethionine-dependent methyltransferase activity"/>
    <property type="evidence" value="ECO:0007669"/>
    <property type="project" value="InterPro"/>
</dbReference>
<dbReference type="CDD" id="cd02440">
    <property type="entry name" value="AdoMet_MTases"/>
    <property type="match status" value="1"/>
</dbReference>